<dbReference type="InterPro" id="IPR014721">
    <property type="entry name" value="Ribsml_uS5_D2-typ_fold_subgr"/>
</dbReference>
<dbReference type="RefSeq" id="WP_179427940.1">
    <property type="nucleotide sequence ID" value="NZ_JACBZP010000001.1"/>
</dbReference>
<gene>
    <name evidence="3" type="ORF">BJY26_002056</name>
</gene>
<evidence type="ECO:0000313" key="4">
    <source>
        <dbReference type="Proteomes" id="UP000539111"/>
    </source>
</evidence>
<keyword evidence="4" id="KW-1185">Reference proteome</keyword>
<dbReference type="InterPro" id="IPR003593">
    <property type="entry name" value="AAA+_ATPase"/>
</dbReference>
<dbReference type="InterPro" id="IPR004482">
    <property type="entry name" value="Mg_chelat-rel"/>
</dbReference>
<dbReference type="CDD" id="cd00009">
    <property type="entry name" value="AAA"/>
    <property type="match status" value="1"/>
</dbReference>
<dbReference type="Gene3D" id="3.40.50.300">
    <property type="entry name" value="P-loop containing nucleotide triphosphate hydrolases"/>
    <property type="match status" value="1"/>
</dbReference>
<name>A0A7Z0D2N8_9MICO</name>
<evidence type="ECO:0000259" key="2">
    <source>
        <dbReference type="SMART" id="SM00382"/>
    </source>
</evidence>
<dbReference type="SUPFAM" id="SSF54211">
    <property type="entry name" value="Ribosomal protein S5 domain 2-like"/>
    <property type="match status" value="1"/>
</dbReference>
<dbReference type="InterPro" id="IPR025158">
    <property type="entry name" value="Mg_chelat-rel_C"/>
</dbReference>
<dbReference type="InterPro" id="IPR020568">
    <property type="entry name" value="Ribosomal_Su5_D2-typ_SF"/>
</dbReference>
<proteinExistence type="inferred from homology"/>
<dbReference type="InterPro" id="IPR045006">
    <property type="entry name" value="CHLI-like"/>
</dbReference>
<evidence type="ECO:0000313" key="3">
    <source>
        <dbReference type="EMBL" id="NYI67750.1"/>
    </source>
</evidence>
<dbReference type="Proteomes" id="UP000539111">
    <property type="component" value="Unassembled WGS sequence"/>
</dbReference>
<evidence type="ECO:0000256" key="1">
    <source>
        <dbReference type="ARBA" id="ARBA00006354"/>
    </source>
</evidence>
<dbReference type="Pfam" id="PF13541">
    <property type="entry name" value="ChlI"/>
    <property type="match status" value="1"/>
</dbReference>
<dbReference type="SUPFAM" id="SSF52540">
    <property type="entry name" value="P-loop containing nucleoside triphosphate hydrolases"/>
    <property type="match status" value="1"/>
</dbReference>
<dbReference type="Pfam" id="PF13335">
    <property type="entry name" value="Mg_chelatase_C"/>
    <property type="match status" value="1"/>
</dbReference>
<dbReference type="GO" id="GO:0005524">
    <property type="term" value="F:ATP binding"/>
    <property type="evidence" value="ECO:0007669"/>
    <property type="project" value="InterPro"/>
</dbReference>
<dbReference type="EMBL" id="JACBZP010000001">
    <property type="protein sequence ID" value="NYI67750.1"/>
    <property type="molecule type" value="Genomic_DNA"/>
</dbReference>
<dbReference type="InterPro" id="IPR000523">
    <property type="entry name" value="Mg_chelatse_chII-like_cat_dom"/>
</dbReference>
<dbReference type="Pfam" id="PF01078">
    <property type="entry name" value="Mg_chelatase"/>
    <property type="match status" value="1"/>
</dbReference>
<reference evidence="3 4" key="1">
    <citation type="submission" date="2020-07" db="EMBL/GenBank/DDBJ databases">
        <title>Sequencing the genomes of 1000 actinobacteria strains.</title>
        <authorList>
            <person name="Klenk H.-P."/>
        </authorList>
    </citation>
    <scope>NUCLEOTIDE SEQUENCE [LARGE SCALE GENOMIC DNA]</scope>
    <source>
        <strain evidence="3 4">DSM 26341</strain>
    </source>
</reference>
<dbReference type="SMART" id="SM00382">
    <property type="entry name" value="AAA"/>
    <property type="match status" value="1"/>
</dbReference>
<protein>
    <submittedName>
        <fullName evidence="3">Magnesium chelatase family protein</fullName>
    </submittedName>
</protein>
<comment type="similarity">
    <text evidence="1">Belongs to the Mg-chelatase subunits D/I family. ComM subfamily.</text>
</comment>
<sequence length="515" mass="53435">MSIVGRSLAVTLNGLAGALVETEAAFYDGLPGFALVGLPDTAVGESKQRVRAALSATSVTLPARRLTVNLRPASVRKAGTGFDLSIAVSILAAIGLVDPDSTARTVHLAELGLDSRLRHVRGVLPAVLAARKAGFTKFVVAPDDEAEARIAGGVSVRAAESLADAANLHAGSFVPPPLPRVVAARSAGAASPGPAGADLSEVTGQPEARRALEIAAAGAHHLLMVGPPGAGKTMLASRLPGLLPDLDRPSAEEVTAIRSIAGSFDPARGLVSRPPFEAPHHLSSAAAVIGGGTGVAAPGAASRAHRGVLFLDEAPEFDRRVLEALRQPLEHGVLKIQRTAGTATLPARFQLVLAANPCPCGKSTGKGIDCTCTPQAKRRYLAKLSGPLLDRVDIRLEVLPVKAAQLRAETGGEDSASVAARVEAARARQADRYDGHPWATNAEAPGTWLRGDARLPREDTIDVERALETGGLTVRGFDRVLRCAWTIADLRSADRPTRDDVAAALLLRQNGEGSI</sequence>
<dbReference type="Gene3D" id="3.30.230.10">
    <property type="match status" value="1"/>
</dbReference>
<dbReference type="PANTHER" id="PTHR32039">
    <property type="entry name" value="MAGNESIUM-CHELATASE SUBUNIT CHLI"/>
    <property type="match status" value="1"/>
</dbReference>
<dbReference type="InterPro" id="IPR027417">
    <property type="entry name" value="P-loop_NTPase"/>
</dbReference>
<dbReference type="NCBIfam" id="TIGR00368">
    <property type="entry name" value="YifB family Mg chelatase-like AAA ATPase"/>
    <property type="match status" value="1"/>
</dbReference>
<dbReference type="AlphaFoldDB" id="A0A7Z0D2N8"/>
<feature type="domain" description="AAA+ ATPase" evidence="2">
    <location>
        <begin position="218"/>
        <end position="402"/>
    </location>
</feature>
<organism evidence="3 4">
    <name type="scientific">Spelaeicoccus albus</name>
    <dbReference type="NCBI Taxonomy" id="1280376"/>
    <lineage>
        <taxon>Bacteria</taxon>
        <taxon>Bacillati</taxon>
        <taxon>Actinomycetota</taxon>
        <taxon>Actinomycetes</taxon>
        <taxon>Micrococcales</taxon>
        <taxon>Brevibacteriaceae</taxon>
        <taxon>Spelaeicoccus</taxon>
    </lineage>
</organism>
<accession>A0A7Z0D2N8</accession>
<dbReference type="PANTHER" id="PTHR32039:SF7">
    <property type="entry name" value="COMPETENCE PROTEIN COMM"/>
    <property type="match status" value="1"/>
</dbReference>
<comment type="caution">
    <text evidence="3">The sequence shown here is derived from an EMBL/GenBank/DDBJ whole genome shotgun (WGS) entry which is preliminary data.</text>
</comment>